<evidence type="ECO:0000256" key="2">
    <source>
        <dbReference type="SAM" id="Phobius"/>
    </source>
</evidence>
<evidence type="ECO:0000313" key="4">
    <source>
        <dbReference type="EMBL" id="OAG11580.1"/>
    </source>
</evidence>
<gene>
    <name evidence="4" type="ORF">CC84DRAFT_1080633</name>
</gene>
<dbReference type="Proteomes" id="UP000077069">
    <property type="component" value="Unassembled WGS sequence"/>
</dbReference>
<accession>A0A177CXK2</accession>
<keyword evidence="3" id="KW-0732">Signal</keyword>
<evidence type="ECO:0000313" key="5">
    <source>
        <dbReference type="Proteomes" id="UP000077069"/>
    </source>
</evidence>
<feature type="chain" id="PRO_5012136259" evidence="3">
    <location>
        <begin position="16"/>
        <end position="348"/>
    </location>
</feature>
<sequence length="348" mass="39820">MRAALIASLVAVASAYRSWIGVDTRWATHPDRTAQWYDENAQGRLPELAQSMTTVVANKSSIVKLECMGCPFRVRKLHAEPEEWQEPPQDSSLLLNFTIDASTAALLLNGQPVAALAPMPLHIHAFQVNANFTEMHMRKAIDLQMMDKSWNLGTKYGKFELQYEHTVVATREPGKSWIQFDVTGILYPYAMHKHDPKGYYELQAGDQKLVQILLREKAEPHELSIEDVQLVDRKDRAKPYAMPCGRLAMAQTTFKPLEWDDYGKIGTWSRWFNLLWDKTGELFLENLIYLPVVIVVVPALVLLRWMTRRQQQQQVALPTENDAEAALVDSEHQDTTPEAEYVDREEKV</sequence>
<dbReference type="AlphaFoldDB" id="A0A177CXK2"/>
<keyword evidence="2" id="KW-0812">Transmembrane</keyword>
<proteinExistence type="predicted"/>
<evidence type="ECO:0000256" key="3">
    <source>
        <dbReference type="SAM" id="SignalP"/>
    </source>
</evidence>
<dbReference type="OrthoDB" id="5409353at2759"/>
<reference evidence="4 5" key="1">
    <citation type="submission" date="2016-05" db="EMBL/GenBank/DDBJ databases">
        <title>Comparative analysis of secretome profiles of manganese(II)-oxidizing ascomycete fungi.</title>
        <authorList>
            <consortium name="DOE Joint Genome Institute"/>
            <person name="Zeiner C.A."/>
            <person name="Purvine S.O."/>
            <person name="Zink E.M."/>
            <person name="Wu S."/>
            <person name="Pasa-Tolic L."/>
            <person name="Chaput D.L."/>
            <person name="Haridas S."/>
            <person name="Grigoriev I.V."/>
            <person name="Santelli C.M."/>
            <person name="Hansel C.M."/>
        </authorList>
    </citation>
    <scope>NUCLEOTIDE SEQUENCE [LARGE SCALE GENOMIC DNA]</scope>
    <source>
        <strain evidence="4 5">AP3s5-JAC2a</strain>
    </source>
</reference>
<feature type="transmembrane region" description="Helical" evidence="2">
    <location>
        <begin position="287"/>
        <end position="305"/>
    </location>
</feature>
<organism evidence="4 5">
    <name type="scientific">Paraphaeosphaeria sporulosa</name>
    <dbReference type="NCBI Taxonomy" id="1460663"/>
    <lineage>
        <taxon>Eukaryota</taxon>
        <taxon>Fungi</taxon>
        <taxon>Dikarya</taxon>
        <taxon>Ascomycota</taxon>
        <taxon>Pezizomycotina</taxon>
        <taxon>Dothideomycetes</taxon>
        <taxon>Pleosporomycetidae</taxon>
        <taxon>Pleosporales</taxon>
        <taxon>Massarineae</taxon>
        <taxon>Didymosphaeriaceae</taxon>
        <taxon>Paraphaeosphaeria</taxon>
    </lineage>
</organism>
<keyword evidence="2" id="KW-1133">Transmembrane helix</keyword>
<dbReference type="GeneID" id="28757386"/>
<keyword evidence="5" id="KW-1185">Reference proteome</keyword>
<dbReference type="RefSeq" id="XP_018041945.1">
    <property type="nucleotide sequence ID" value="XM_018173900.1"/>
</dbReference>
<evidence type="ECO:0000256" key="1">
    <source>
        <dbReference type="SAM" id="MobiDB-lite"/>
    </source>
</evidence>
<feature type="compositionally biased region" description="Basic and acidic residues" evidence="1">
    <location>
        <begin position="329"/>
        <end position="348"/>
    </location>
</feature>
<dbReference type="EMBL" id="KV441548">
    <property type="protein sequence ID" value="OAG11580.1"/>
    <property type="molecule type" value="Genomic_DNA"/>
</dbReference>
<protein>
    <submittedName>
        <fullName evidence="4">Uncharacterized protein</fullName>
    </submittedName>
</protein>
<dbReference type="InParanoid" id="A0A177CXK2"/>
<name>A0A177CXK2_9PLEO</name>
<feature type="signal peptide" evidence="3">
    <location>
        <begin position="1"/>
        <end position="15"/>
    </location>
</feature>
<keyword evidence="2" id="KW-0472">Membrane</keyword>
<feature type="region of interest" description="Disordered" evidence="1">
    <location>
        <begin position="316"/>
        <end position="348"/>
    </location>
</feature>